<dbReference type="Proteomes" id="UP000230233">
    <property type="component" value="Chromosome V"/>
</dbReference>
<keyword evidence="1" id="KW-1133">Transmembrane helix</keyword>
<dbReference type="InterPro" id="IPR001223">
    <property type="entry name" value="Glyco_hydro18_cat"/>
</dbReference>
<reference evidence="4" key="1">
    <citation type="submission" date="2017-10" db="EMBL/GenBank/DDBJ databases">
        <title>Rapid genome shrinkage in a self-fertile nematode reveals novel sperm competition proteins.</title>
        <authorList>
            <person name="Yin D."/>
            <person name="Schwarz E.M."/>
            <person name="Thomas C.G."/>
            <person name="Felde R.L."/>
            <person name="Korf I.F."/>
            <person name="Cutter A.D."/>
            <person name="Schartner C.M."/>
            <person name="Ralston E.J."/>
            <person name="Meyer B.J."/>
            <person name="Haag E.S."/>
        </authorList>
    </citation>
    <scope>NUCLEOTIDE SEQUENCE [LARGE SCALE GENOMIC DNA]</scope>
    <source>
        <strain evidence="4">JU1422</strain>
    </source>
</reference>
<feature type="transmembrane region" description="Helical" evidence="1">
    <location>
        <begin position="44"/>
        <end position="67"/>
    </location>
</feature>
<keyword evidence="4" id="KW-1185">Reference proteome</keyword>
<feature type="domain" description="GH18" evidence="2">
    <location>
        <begin position="78"/>
        <end position="418"/>
    </location>
</feature>
<sequence length="430" mass="50132">MTTLLCRTLTPKNPHKYHVFFKTKYQLSRSSRPSGNENNKFREVILPLLIICIACAPLAYFLSYLIADQTLTQEVCRKRVVGYYTVWEQKKLTVNQLDKLTHLIFMFAYLQEDGTVRVNEGSDTKRAYDMKEIISMARKSGSLKLMMAVGGHEATVYYPSMVLDPEKKKKFLSSITELFEEYNIDGIEIFWMYVSEKDKVNHMKLIREVRKHLTSMKTSKRKTDDYVLSTISSRYRDYRQHIYNNEVLKYVDFLTVQSHDWSNINKHVGPIAPLYGGPKDSIDDAMKYLVCQTEQPSKLNLGIPMFGIQWMNTSMPIDDSSNQISIRKKAGEKQYSYFFWREEEAKTFNPSDVSWHEKSQTPYIFRNNIFLSFENERSVQAKANYTRMKNIGGIAIYAIDQDDKYVLVNAISSMNLCSGEDENKIQYDCK</sequence>
<proteinExistence type="predicted"/>
<accession>A0A2G5TPK5</accession>
<dbReference type="EMBL" id="PDUG01000005">
    <property type="protein sequence ID" value="PIC29217.1"/>
    <property type="molecule type" value="Genomic_DNA"/>
</dbReference>
<dbReference type="AlphaFoldDB" id="A0A2G5TPK5"/>
<keyword evidence="1" id="KW-0812">Transmembrane</keyword>
<dbReference type="Gene3D" id="3.10.50.10">
    <property type="match status" value="1"/>
</dbReference>
<dbReference type="Pfam" id="PF00704">
    <property type="entry name" value="Glyco_hydro_18"/>
    <property type="match status" value="1"/>
</dbReference>
<dbReference type="InterPro" id="IPR017853">
    <property type="entry name" value="GH"/>
</dbReference>
<dbReference type="PANTHER" id="PTHR46073:SF9">
    <property type="entry name" value="GH18 DOMAIN-CONTAINING PROTEIN"/>
    <property type="match status" value="1"/>
</dbReference>
<evidence type="ECO:0000313" key="4">
    <source>
        <dbReference type="Proteomes" id="UP000230233"/>
    </source>
</evidence>
<dbReference type="InterPro" id="IPR011583">
    <property type="entry name" value="Chitinase_II/V-like_cat"/>
</dbReference>
<evidence type="ECO:0000313" key="3">
    <source>
        <dbReference type="EMBL" id="PIC29217.1"/>
    </source>
</evidence>
<dbReference type="PANTHER" id="PTHR46073">
    <property type="entry name" value="CHITINASE"/>
    <property type="match status" value="1"/>
</dbReference>
<dbReference type="InterPro" id="IPR029070">
    <property type="entry name" value="Chitinase_insertion_sf"/>
</dbReference>
<dbReference type="Gene3D" id="3.20.20.80">
    <property type="entry name" value="Glycosidases"/>
    <property type="match status" value="1"/>
</dbReference>
<organism evidence="3 4">
    <name type="scientific">Caenorhabditis nigoni</name>
    <dbReference type="NCBI Taxonomy" id="1611254"/>
    <lineage>
        <taxon>Eukaryota</taxon>
        <taxon>Metazoa</taxon>
        <taxon>Ecdysozoa</taxon>
        <taxon>Nematoda</taxon>
        <taxon>Chromadorea</taxon>
        <taxon>Rhabditida</taxon>
        <taxon>Rhabditina</taxon>
        <taxon>Rhabditomorpha</taxon>
        <taxon>Rhabditoidea</taxon>
        <taxon>Rhabditidae</taxon>
        <taxon>Peloderinae</taxon>
        <taxon>Caenorhabditis</taxon>
    </lineage>
</organism>
<dbReference type="PROSITE" id="PS51910">
    <property type="entry name" value="GH18_2"/>
    <property type="match status" value="1"/>
</dbReference>
<evidence type="ECO:0000256" key="1">
    <source>
        <dbReference type="SAM" id="Phobius"/>
    </source>
</evidence>
<keyword evidence="1" id="KW-0472">Membrane</keyword>
<name>A0A2G5TPK5_9PELO</name>
<dbReference type="OrthoDB" id="73875at2759"/>
<dbReference type="SUPFAM" id="SSF51445">
    <property type="entry name" value="(Trans)glycosidases"/>
    <property type="match status" value="1"/>
</dbReference>
<dbReference type="GO" id="GO:0005975">
    <property type="term" value="P:carbohydrate metabolic process"/>
    <property type="evidence" value="ECO:0007669"/>
    <property type="project" value="InterPro"/>
</dbReference>
<protein>
    <recommendedName>
        <fullName evidence="2">GH18 domain-containing protein</fullName>
    </recommendedName>
</protein>
<evidence type="ECO:0000259" key="2">
    <source>
        <dbReference type="PROSITE" id="PS51910"/>
    </source>
</evidence>
<dbReference type="STRING" id="1611254.A0A2G5TPK5"/>
<dbReference type="GO" id="GO:0008061">
    <property type="term" value="F:chitin binding"/>
    <property type="evidence" value="ECO:0007669"/>
    <property type="project" value="InterPro"/>
</dbReference>
<dbReference type="SMART" id="SM00636">
    <property type="entry name" value="Glyco_18"/>
    <property type="match status" value="1"/>
</dbReference>
<comment type="caution">
    <text evidence="3">The sequence shown here is derived from an EMBL/GenBank/DDBJ whole genome shotgun (WGS) entry which is preliminary data.</text>
</comment>
<gene>
    <name evidence="3" type="primary">Cnig_chr_V.g20880</name>
    <name evidence="3" type="ORF">B9Z55_020880</name>
</gene>